<keyword evidence="3" id="KW-0119">Carbohydrate metabolism</keyword>
<evidence type="ECO:0000256" key="4">
    <source>
        <dbReference type="ARBA" id="ARBA00058905"/>
    </source>
</evidence>
<dbReference type="InterPro" id="IPR013783">
    <property type="entry name" value="Ig-like_fold"/>
</dbReference>
<dbReference type="PROSITE" id="PS00775">
    <property type="entry name" value="GLYCOSYL_HYDROL_F3"/>
    <property type="match status" value="1"/>
</dbReference>
<dbReference type="InterPro" id="IPR026891">
    <property type="entry name" value="Fn3-like"/>
</dbReference>
<dbReference type="Gene3D" id="3.20.20.300">
    <property type="entry name" value="Glycoside hydrolase, family 3, N-terminal domain"/>
    <property type="match status" value="1"/>
</dbReference>
<dbReference type="InterPro" id="IPR017853">
    <property type="entry name" value="GH"/>
</dbReference>
<name>A0A7Y9AT61_9ACTN</name>
<dbReference type="Gene3D" id="2.60.40.10">
    <property type="entry name" value="Immunoglobulins"/>
    <property type="match status" value="1"/>
</dbReference>
<dbReference type="Proteomes" id="UP000521922">
    <property type="component" value="Unassembled WGS sequence"/>
</dbReference>
<evidence type="ECO:0000256" key="2">
    <source>
        <dbReference type="ARBA" id="ARBA00022801"/>
    </source>
</evidence>
<dbReference type="InterPro" id="IPR019800">
    <property type="entry name" value="Glyco_hydro_3_AS"/>
</dbReference>
<comment type="similarity">
    <text evidence="1 6">Belongs to the glycosyl hydrolase 3 family.</text>
</comment>
<keyword evidence="6 8" id="KW-0326">Glycosidase</keyword>
<dbReference type="InterPro" id="IPR001764">
    <property type="entry name" value="Glyco_hydro_3_N"/>
</dbReference>
<keyword evidence="2 6" id="KW-0378">Hydrolase</keyword>
<organism evidence="8 9">
    <name type="scientific">Kineococcus aurantiacus</name>
    <dbReference type="NCBI Taxonomy" id="37633"/>
    <lineage>
        <taxon>Bacteria</taxon>
        <taxon>Bacillati</taxon>
        <taxon>Actinomycetota</taxon>
        <taxon>Actinomycetes</taxon>
        <taxon>Kineosporiales</taxon>
        <taxon>Kineosporiaceae</taxon>
        <taxon>Kineococcus</taxon>
    </lineage>
</organism>
<evidence type="ECO:0000313" key="8">
    <source>
        <dbReference type="EMBL" id="NYD21271.1"/>
    </source>
</evidence>
<sequence length="750" mass="79825">MTDTDVPRSPAQLLAELTLEEKAALLDGSDFWHTEPVERLGVPALMLTDGPHGLRKQAEGGDHLGLNASVPATCFPPAAGLASSWDTDLLRRVGQALGREARAERVSVLLGPGVNMKRSPLCGRNFEYFSEDPVLAGDLAAALVEGVQSQGVGTSLKHFAANNQETQRMTVSADVDERTLREIYLTAFERVVTRAQPWTVMCSYNRINGVYASEDPWLLTRVLREEWGFEGLVVSDWGAVNVREDGVRAGLDLEMPSSSGAGARRVLEAVATGRLSTADVDRSVLRVLELVGKSRAALAEPGGFDVEAHHALAREAATRSAVLLKNEGGVLPLAATGGTVAVVGEFARTPRYQGAGSSQVNPTRVDDALTALRAQLTGREVTFAAGYVPESEDTDPALVAEAVANAAAAEVVVLFLGLPDSYESEGYDREHTNLPPAQTALLEQVVAANPDVVVVLANGSVVNLEPWQGSVRAVLEGWLGGQAGGGAVADLLSGAVNPSGKLAETIPLRYRDNPTIGNFPGEHGHVRYGEGLLIGYRWYDAHSLPVAAAFGHGLSYTTFDYSGLRLAAGEGGLDVHVTITNSGPVTGSEVVQVYVADTEATVSRPDQELKGFARVTLEPGQSREVVVTLDERAFSFWHSTAGRWVVEGGEFGIRVGASSRDIRLATTVELPGDGVHVPLAADSELGTWLAHPGAGDVVRRALDGTPWHDMVFDERNGEMMRAIPLLRLTRFPEFPVSEDDLPALVADANA</sequence>
<dbReference type="InterPro" id="IPR050288">
    <property type="entry name" value="Cellulose_deg_GH3"/>
</dbReference>
<dbReference type="InterPro" id="IPR036962">
    <property type="entry name" value="Glyco_hydro_3_N_sf"/>
</dbReference>
<dbReference type="Pfam" id="PF14310">
    <property type="entry name" value="Fn3-like"/>
    <property type="match status" value="1"/>
</dbReference>
<reference evidence="8 9" key="1">
    <citation type="submission" date="2020-07" db="EMBL/GenBank/DDBJ databases">
        <title>Sequencing the genomes of 1000 actinobacteria strains.</title>
        <authorList>
            <person name="Klenk H.-P."/>
        </authorList>
    </citation>
    <scope>NUCLEOTIDE SEQUENCE [LARGE SCALE GENOMIC DNA]</scope>
    <source>
        <strain evidence="8 9">DSM 7487</strain>
    </source>
</reference>
<comment type="function">
    <text evidence="4">Catalyzes the hydrolysis of a non-reducing terminal alpha-L-arabinopyranosidic linkage in ginsenoside Rb2 (alpha-L-arabinopyranosyl-(1-&gt;6)-alpha-D-glucopyranosyl) to release alpha-D-glucopyranosyl (Rd). It is not able to hydrolyze alpha-L-arabinofuranosyl-(1-&gt;6)-alpha-D-glucopyranosyl (Rc).</text>
</comment>
<dbReference type="InterPro" id="IPR036881">
    <property type="entry name" value="Glyco_hydro_3_C_sf"/>
</dbReference>
<dbReference type="Pfam" id="PF01915">
    <property type="entry name" value="Glyco_hydro_3_C"/>
    <property type="match status" value="1"/>
</dbReference>
<dbReference type="AlphaFoldDB" id="A0A7Y9AT61"/>
<keyword evidence="9" id="KW-1185">Reference proteome</keyword>
<dbReference type="PRINTS" id="PR00133">
    <property type="entry name" value="GLHYDRLASE3"/>
</dbReference>
<dbReference type="Gene3D" id="3.40.50.1700">
    <property type="entry name" value="Glycoside hydrolase family 3 C-terminal domain"/>
    <property type="match status" value="1"/>
</dbReference>
<protein>
    <recommendedName>
        <fullName evidence="5">Exo-alpha-(1-&gt;6)-L-arabinopyranosidase</fullName>
    </recommendedName>
</protein>
<dbReference type="SMART" id="SM01217">
    <property type="entry name" value="Fn3_like"/>
    <property type="match status" value="1"/>
</dbReference>
<evidence type="ECO:0000259" key="7">
    <source>
        <dbReference type="SMART" id="SM01217"/>
    </source>
</evidence>
<comment type="caution">
    <text evidence="8">The sequence shown here is derived from an EMBL/GenBank/DDBJ whole genome shotgun (WGS) entry which is preliminary data.</text>
</comment>
<accession>A0A7Y9AT61</accession>
<dbReference type="FunFam" id="2.60.40.10:FF:000495">
    <property type="entry name" value="Periplasmic beta-glucosidase"/>
    <property type="match status" value="1"/>
</dbReference>
<evidence type="ECO:0000256" key="3">
    <source>
        <dbReference type="ARBA" id="ARBA00023277"/>
    </source>
</evidence>
<dbReference type="GO" id="GO:0005975">
    <property type="term" value="P:carbohydrate metabolic process"/>
    <property type="evidence" value="ECO:0007669"/>
    <property type="project" value="InterPro"/>
</dbReference>
<dbReference type="GO" id="GO:0008422">
    <property type="term" value="F:beta-glucosidase activity"/>
    <property type="evidence" value="ECO:0007669"/>
    <property type="project" value="UniProtKB-ARBA"/>
</dbReference>
<dbReference type="PANTHER" id="PTHR42715:SF10">
    <property type="entry name" value="BETA-GLUCOSIDASE"/>
    <property type="match status" value="1"/>
</dbReference>
<evidence type="ECO:0000256" key="1">
    <source>
        <dbReference type="ARBA" id="ARBA00005336"/>
    </source>
</evidence>
<feature type="domain" description="Fibronectin type III-like" evidence="7">
    <location>
        <begin position="589"/>
        <end position="659"/>
    </location>
</feature>
<proteinExistence type="inferred from homology"/>
<dbReference type="Pfam" id="PF00933">
    <property type="entry name" value="Glyco_hydro_3"/>
    <property type="match status" value="1"/>
</dbReference>
<evidence type="ECO:0000256" key="5">
    <source>
        <dbReference type="ARBA" id="ARBA00074219"/>
    </source>
</evidence>
<dbReference type="EMBL" id="JACCBB010000001">
    <property type="protein sequence ID" value="NYD21271.1"/>
    <property type="molecule type" value="Genomic_DNA"/>
</dbReference>
<dbReference type="PANTHER" id="PTHR42715">
    <property type="entry name" value="BETA-GLUCOSIDASE"/>
    <property type="match status" value="1"/>
</dbReference>
<evidence type="ECO:0000256" key="6">
    <source>
        <dbReference type="RuleBase" id="RU361161"/>
    </source>
</evidence>
<gene>
    <name evidence="8" type="ORF">BJ968_000811</name>
</gene>
<dbReference type="SUPFAM" id="SSF51445">
    <property type="entry name" value="(Trans)glycosidases"/>
    <property type="match status" value="1"/>
</dbReference>
<dbReference type="SUPFAM" id="SSF52279">
    <property type="entry name" value="Beta-D-glucan exohydrolase, C-terminal domain"/>
    <property type="match status" value="1"/>
</dbReference>
<evidence type="ECO:0000313" key="9">
    <source>
        <dbReference type="Proteomes" id="UP000521922"/>
    </source>
</evidence>
<dbReference type="InterPro" id="IPR002772">
    <property type="entry name" value="Glyco_hydro_3_C"/>
</dbReference>
<dbReference type="RefSeq" id="WP_179749456.1">
    <property type="nucleotide sequence ID" value="NZ_BAAAGN010000006.1"/>
</dbReference>